<dbReference type="Pfam" id="PF00144">
    <property type="entry name" value="Beta-lactamase"/>
    <property type="match status" value="1"/>
</dbReference>
<evidence type="ECO:0000256" key="1">
    <source>
        <dbReference type="SAM" id="SignalP"/>
    </source>
</evidence>
<dbReference type="InterPro" id="IPR050789">
    <property type="entry name" value="Diverse_Enzym_Activities"/>
</dbReference>
<gene>
    <name evidence="3" type="ORF">SAMN05444336_10437</name>
</gene>
<evidence type="ECO:0000313" key="3">
    <source>
        <dbReference type="EMBL" id="SDX23929.1"/>
    </source>
</evidence>
<dbReference type="InterPro" id="IPR001466">
    <property type="entry name" value="Beta-lactam-related"/>
</dbReference>
<feature type="signal peptide" evidence="1">
    <location>
        <begin position="1"/>
        <end position="25"/>
    </location>
</feature>
<dbReference type="InterPro" id="IPR012338">
    <property type="entry name" value="Beta-lactam/transpept-like"/>
</dbReference>
<keyword evidence="1" id="KW-0732">Signal</keyword>
<dbReference type="SUPFAM" id="SSF56601">
    <property type="entry name" value="beta-lactamase/transpeptidase-like"/>
    <property type="match status" value="1"/>
</dbReference>
<dbReference type="AlphaFoldDB" id="A0A1H3A4R1"/>
<dbReference type="PANTHER" id="PTHR43283:SF3">
    <property type="entry name" value="BETA-LACTAMASE FAMILY PROTEIN (AFU_ORTHOLOGUE AFUA_5G07500)"/>
    <property type="match status" value="1"/>
</dbReference>
<name>A0A1H3A4R1_9RHOB</name>
<evidence type="ECO:0000313" key="4">
    <source>
        <dbReference type="Proteomes" id="UP000199118"/>
    </source>
</evidence>
<protein>
    <submittedName>
        <fullName evidence="3">CubicO group peptidase, beta-lactamase class C family</fullName>
    </submittedName>
</protein>
<dbReference type="EMBL" id="FNMZ01000004">
    <property type="protein sequence ID" value="SDX23929.1"/>
    <property type="molecule type" value="Genomic_DNA"/>
</dbReference>
<dbReference type="Gene3D" id="3.40.710.10">
    <property type="entry name" value="DD-peptidase/beta-lactamase superfamily"/>
    <property type="match status" value="1"/>
</dbReference>
<sequence>MKPLAAAAFSAVIALASPFATPVFAEPLPQGDPAALGFDPERLATIDSRLTAAIEAGDMPGASILIARHGEIVHASTLGKVAPDGPPMARDTIFRIYSMTKPITSVAIMMLAEQGRLSMSDPVARHLPALAKLQVATGRDADGALITEPAKRRITIQDLMRHSAGLTYGFFGAGPAREEYLKVRAGDSALTNMEMIDQLAGLPLEHQPGEVWEYSRATDVLGAVVEAVSGKSLGVALDEMIFTPLGMEDTAFWVEDPAQHDRIAEPYPQYGKVGPYDFSDPRVETAFESGGGGLVSTLDDYSRFAQMLLNGGELDGARLLSPQTVAFMTSDHLGDRIKPGKYYLPGPGYGFGLGVAVRLADGVAPTMGRAGEYRWGGAAGTAWWNDPVNDLQVVFMIQSRPKGSEMRPWLKSMVYAAMTEEGAAD</sequence>
<feature type="domain" description="Beta-lactamase-related" evidence="2">
    <location>
        <begin position="48"/>
        <end position="405"/>
    </location>
</feature>
<dbReference type="STRING" id="356660.SAMN05444336_10437"/>
<reference evidence="3 4" key="1">
    <citation type="submission" date="2016-10" db="EMBL/GenBank/DDBJ databases">
        <authorList>
            <person name="de Groot N.N."/>
        </authorList>
    </citation>
    <scope>NUCLEOTIDE SEQUENCE [LARGE SCALE GENOMIC DNA]</scope>
    <source>
        <strain evidence="3 4">DSM 17890</strain>
    </source>
</reference>
<evidence type="ECO:0000259" key="2">
    <source>
        <dbReference type="Pfam" id="PF00144"/>
    </source>
</evidence>
<organism evidence="3 4">
    <name type="scientific">Albimonas donghaensis</name>
    <dbReference type="NCBI Taxonomy" id="356660"/>
    <lineage>
        <taxon>Bacteria</taxon>
        <taxon>Pseudomonadati</taxon>
        <taxon>Pseudomonadota</taxon>
        <taxon>Alphaproteobacteria</taxon>
        <taxon>Rhodobacterales</taxon>
        <taxon>Paracoccaceae</taxon>
        <taxon>Albimonas</taxon>
    </lineage>
</organism>
<dbReference type="RefSeq" id="WP_092682189.1">
    <property type="nucleotide sequence ID" value="NZ_FNMZ01000004.1"/>
</dbReference>
<dbReference type="OrthoDB" id="5377981at2"/>
<keyword evidence="4" id="KW-1185">Reference proteome</keyword>
<proteinExistence type="predicted"/>
<dbReference type="PANTHER" id="PTHR43283">
    <property type="entry name" value="BETA-LACTAMASE-RELATED"/>
    <property type="match status" value="1"/>
</dbReference>
<dbReference type="Proteomes" id="UP000199118">
    <property type="component" value="Unassembled WGS sequence"/>
</dbReference>
<feature type="chain" id="PRO_5011479026" evidence="1">
    <location>
        <begin position="26"/>
        <end position="425"/>
    </location>
</feature>
<accession>A0A1H3A4R1</accession>